<dbReference type="Gene3D" id="1.20.1530.20">
    <property type="match status" value="1"/>
</dbReference>
<evidence type="ECO:0000256" key="5">
    <source>
        <dbReference type="ARBA" id="ARBA00022989"/>
    </source>
</evidence>
<keyword evidence="3" id="KW-0050">Antiport</keyword>
<organism evidence="11 12">
    <name type="scientific">Rhodotorula diobovata</name>
    <dbReference type="NCBI Taxonomy" id="5288"/>
    <lineage>
        <taxon>Eukaryota</taxon>
        <taxon>Fungi</taxon>
        <taxon>Dikarya</taxon>
        <taxon>Basidiomycota</taxon>
        <taxon>Pucciniomycotina</taxon>
        <taxon>Microbotryomycetes</taxon>
        <taxon>Sporidiobolales</taxon>
        <taxon>Sporidiobolaceae</taxon>
        <taxon>Rhodotorula</taxon>
    </lineage>
</organism>
<evidence type="ECO:0000256" key="8">
    <source>
        <dbReference type="SAM" id="MobiDB-lite"/>
    </source>
</evidence>
<sequence length="566" mass="58537">MRFNSSTSPSSSSLPYGLSAPREHAAATPPQAPSPDGTVLYEEPTFVQLAILVSFLYVANALRVVANRLVGAGLLGECAAGIIYGPVAKILDPEWMHTFVAIGYIGLVLIVSVPLPLPLPSVPLSDPSPHLTLPLVDSFEGGLTLQPKTFLPQLPLACVVALVGILVPLALTFALFSASTFNYPPLEAFTAGSALASTSLGTTFFVLRSAAPELSTTAVGEVLKGAALIDDIVALVLLSVIQSLATGDDTASLGAVIGRPLGASVALAVVTPVVARWLFVPLFRARRVEGAVERGGRSAELFLGVAVLCAFLSIAYYAGTTMLLGAFLAGAFLSALPSPSSSVSFLACWDLWLVPLQSHLLTPLFFASIGFSLPFLSLWTGPLVWRGLVYACLMALGKVLAGGVLLVADALRGRGRGGGGAGADESKGRRGEVGRSEAQARRGEVSTEAEKNATALRALERGEDDEGRDALSSSSAAAASSYWSEALPAAAFVGLALVARGEIGILVLQLAYSSSSPQPQPQSPTAPTPVLTKEPYLIGIWAVALCTIAGPVAFGALVRRSPALGR</sequence>
<evidence type="ECO:0000259" key="10">
    <source>
        <dbReference type="Pfam" id="PF00999"/>
    </source>
</evidence>
<name>A0A5C5FUF2_9BASI</name>
<dbReference type="PANTHER" id="PTHR43562">
    <property type="entry name" value="NAPA-TYPE SODIUM/HYDROGEN ANTIPORTER"/>
    <property type="match status" value="1"/>
</dbReference>
<feature type="transmembrane region" description="Helical" evidence="9">
    <location>
        <begin position="222"/>
        <end position="241"/>
    </location>
</feature>
<gene>
    <name evidence="11" type="ORF">DMC30DRAFT_417529</name>
</gene>
<reference evidence="11 12" key="1">
    <citation type="submission" date="2019-03" db="EMBL/GenBank/DDBJ databases">
        <title>Rhodosporidium diobovatum UCD-FST 08-225 genome sequencing, assembly, and annotation.</title>
        <authorList>
            <person name="Fakankun I.U."/>
            <person name="Fristensky B."/>
            <person name="Levin D.B."/>
        </authorList>
    </citation>
    <scope>NUCLEOTIDE SEQUENCE [LARGE SCALE GENOMIC DNA]</scope>
    <source>
        <strain evidence="11 12">UCD-FST 08-225</strain>
    </source>
</reference>
<feature type="transmembrane region" description="Helical" evidence="9">
    <location>
        <begin position="360"/>
        <end position="381"/>
    </location>
</feature>
<feature type="transmembrane region" description="Helical" evidence="9">
    <location>
        <begin position="188"/>
        <end position="210"/>
    </location>
</feature>
<dbReference type="GO" id="GO:0006814">
    <property type="term" value="P:sodium ion transport"/>
    <property type="evidence" value="ECO:0007669"/>
    <property type="project" value="UniProtKB-KW"/>
</dbReference>
<dbReference type="GO" id="GO:0015297">
    <property type="term" value="F:antiporter activity"/>
    <property type="evidence" value="ECO:0007669"/>
    <property type="project" value="UniProtKB-KW"/>
</dbReference>
<comment type="caution">
    <text evidence="11">The sequence shown here is derived from an EMBL/GenBank/DDBJ whole genome shotgun (WGS) entry which is preliminary data.</text>
</comment>
<keyword evidence="12" id="KW-1185">Reference proteome</keyword>
<dbReference type="EMBL" id="SOZI01000083">
    <property type="protein sequence ID" value="TNY19842.1"/>
    <property type="molecule type" value="Genomic_DNA"/>
</dbReference>
<evidence type="ECO:0000256" key="1">
    <source>
        <dbReference type="ARBA" id="ARBA00004141"/>
    </source>
</evidence>
<protein>
    <submittedName>
        <fullName evidence="11">Sodium/hydrogen exchanger family-domain-containing protein</fullName>
    </submittedName>
</protein>
<evidence type="ECO:0000313" key="12">
    <source>
        <dbReference type="Proteomes" id="UP000311382"/>
    </source>
</evidence>
<feature type="region of interest" description="Disordered" evidence="8">
    <location>
        <begin position="415"/>
        <end position="452"/>
    </location>
</feature>
<dbReference type="InterPro" id="IPR038770">
    <property type="entry name" value="Na+/solute_symporter_sf"/>
</dbReference>
<keyword evidence="2" id="KW-0813">Transport</keyword>
<keyword evidence="6" id="KW-0406">Ion transport</keyword>
<evidence type="ECO:0000256" key="9">
    <source>
        <dbReference type="SAM" id="Phobius"/>
    </source>
</evidence>
<dbReference type="OrthoDB" id="1288932at2759"/>
<keyword evidence="5 9" id="KW-1133">Transmembrane helix</keyword>
<feature type="region of interest" description="Disordered" evidence="8">
    <location>
        <begin position="1"/>
        <end position="34"/>
    </location>
</feature>
<evidence type="ECO:0000256" key="2">
    <source>
        <dbReference type="ARBA" id="ARBA00022448"/>
    </source>
</evidence>
<feature type="transmembrane region" description="Helical" evidence="9">
    <location>
        <begin position="387"/>
        <end position="408"/>
    </location>
</feature>
<keyword evidence="7 9" id="KW-0472">Membrane</keyword>
<evidence type="ECO:0000256" key="7">
    <source>
        <dbReference type="ARBA" id="ARBA00023136"/>
    </source>
</evidence>
<feature type="transmembrane region" description="Helical" evidence="9">
    <location>
        <begin position="99"/>
        <end position="119"/>
    </location>
</feature>
<evidence type="ECO:0000313" key="11">
    <source>
        <dbReference type="EMBL" id="TNY19842.1"/>
    </source>
</evidence>
<dbReference type="InterPro" id="IPR006153">
    <property type="entry name" value="Cation/H_exchanger_TM"/>
</dbReference>
<dbReference type="GO" id="GO:0016020">
    <property type="term" value="C:membrane"/>
    <property type="evidence" value="ECO:0007669"/>
    <property type="project" value="UniProtKB-SubCell"/>
</dbReference>
<feature type="transmembrane region" description="Helical" evidence="9">
    <location>
        <begin position="69"/>
        <end position="87"/>
    </location>
</feature>
<proteinExistence type="predicted"/>
<feature type="transmembrane region" description="Helical" evidence="9">
    <location>
        <begin position="45"/>
        <end position="62"/>
    </location>
</feature>
<feature type="compositionally biased region" description="Low complexity" evidence="8">
    <location>
        <begin position="1"/>
        <end position="13"/>
    </location>
</feature>
<evidence type="ECO:0000256" key="4">
    <source>
        <dbReference type="ARBA" id="ARBA00022692"/>
    </source>
</evidence>
<dbReference type="PANTHER" id="PTHR43562:SF2">
    <property type="entry name" value="SODIUM-HYDROGEN ANTIPORTER"/>
    <property type="match status" value="1"/>
</dbReference>
<feature type="transmembrane region" description="Helical" evidence="9">
    <location>
        <begin position="261"/>
        <end position="280"/>
    </location>
</feature>
<dbReference type="GO" id="GO:1902600">
    <property type="term" value="P:proton transmembrane transport"/>
    <property type="evidence" value="ECO:0007669"/>
    <property type="project" value="InterPro"/>
</dbReference>
<feature type="transmembrane region" description="Helical" evidence="9">
    <location>
        <begin position="536"/>
        <end position="558"/>
    </location>
</feature>
<feature type="domain" description="Cation/H+ exchanger transmembrane" evidence="10">
    <location>
        <begin position="139"/>
        <end position="406"/>
    </location>
</feature>
<keyword evidence="4 9" id="KW-0812">Transmembrane</keyword>
<evidence type="ECO:0000256" key="3">
    <source>
        <dbReference type="ARBA" id="ARBA00022449"/>
    </source>
</evidence>
<feature type="transmembrane region" description="Helical" evidence="9">
    <location>
        <begin position="154"/>
        <end position="176"/>
    </location>
</feature>
<feature type="compositionally biased region" description="Basic and acidic residues" evidence="8">
    <location>
        <begin position="424"/>
        <end position="451"/>
    </location>
</feature>
<dbReference type="Pfam" id="PF00999">
    <property type="entry name" value="Na_H_Exchanger"/>
    <property type="match status" value="1"/>
</dbReference>
<dbReference type="Proteomes" id="UP000311382">
    <property type="component" value="Unassembled WGS sequence"/>
</dbReference>
<accession>A0A5C5FUF2</accession>
<comment type="subcellular location">
    <subcellularLocation>
        <location evidence="1">Membrane</location>
        <topology evidence="1">Multi-pass membrane protein</topology>
    </subcellularLocation>
</comment>
<dbReference type="AlphaFoldDB" id="A0A5C5FUF2"/>
<evidence type="ECO:0000256" key="6">
    <source>
        <dbReference type="ARBA" id="ARBA00023065"/>
    </source>
</evidence>
<feature type="transmembrane region" description="Helical" evidence="9">
    <location>
        <begin position="301"/>
        <end position="318"/>
    </location>
</feature>